<gene>
    <name evidence="2" type="ORF">LTRI10_LOCUS33678</name>
</gene>
<dbReference type="InterPro" id="IPR050796">
    <property type="entry name" value="SCF_F-box_component"/>
</dbReference>
<dbReference type="SMART" id="SM00256">
    <property type="entry name" value="FBOX"/>
    <property type="match status" value="1"/>
</dbReference>
<dbReference type="PANTHER" id="PTHR31672:SF8">
    <property type="entry name" value="F-BOX DOMAIN-CONTAINING PROTEIN"/>
    <property type="match status" value="1"/>
</dbReference>
<dbReference type="Proteomes" id="UP001497516">
    <property type="component" value="Chromosome 6"/>
</dbReference>
<dbReference type="AlphaFoldDB" id="A0AAV2F564"/>
<evidence type="ECO:0000313" key="3">
    <source>
        <dbReference type="Proteomes" id="UP001497516"/>
    </source>
</evidence>
<dbReference type="InterPro" id="IPR001810">
    <property type="entry name" value="F-box_dom"/>
</dbReference>
<evidence type="ECO:0000313" key="2">
    <source>
        <dbReference type="EMBL" id="CAL1393077.1"/>
    </source>
</evidence>
<organism evidence="2 3">
    <name type="scientific">Linum trigynum</name>
    <dbReference type="NCBI Taxonomy" id="586398"/>
    <lineage>
        <taxon>Eukaryota</taxon>
        <taxon>Viridiplantae</taxon>
        <taxon>Streptophyta</taxon>
        <taxon>Embryophyta</taxon>
        <taxon>Tracheophyta</taxon>
        <taxon>Spermatophyta</taxon>
        <taxon>Magnoliopsida</taxon>
        <taxon>eudicotyledons</taxon>
        <taxon>Gunneridae</taxon>
        <taxon>Pentapetalae</taxon>
        <taxon>rosids</taxon>
        <taxon>fabids</taxon>
        <taxon>Malpighiales</taxon>
        <taxon>Linaceae</taxon>
        <taxon>Linum</taxon>
    </lineage>
</organism>
<dbReference type="EMBL" id="OZ034819">
    <property type="protein sequence ID" value="CAL1393077.1"/>
    <property type="molecule type" value="Genomic_DNA"/>
</dbReference>
<dbReference type="PANTHER" id="PTHR31672">
    <property type="entry name" value="BNACNNG10540D PROTEIN"/>
    <property type="match status" value="1"/>
</dbReference>
<evidence type="ECO:0000259" key="1">
    <source>
        <dbReference type="PROSITE" id="PS50181"/>
    </source>
</evidence>
<dbReference type="Pfam" id="PF12937">
    <property type="entry name" value="F-box-like"/>
    <property type="match status" value="1"/>
</dbReference>
<dbReference type="SUPFAM" id="SSF81383">
    <property type="entry name" value="F-box domain"/>
    <property type="match status" value="1"/>
</dbReference>
<name>A0AAV2F564_9ROSI</name>
<sequence length="421" mass="47311">MEGGGRSKCIIGGGVDPTVMTSTIQDLPDSILINIISRLRMKSAKRCSAVCKAWYRILKDEATSRYMESCYDGSSSFALLSIALALSSTTVSAYVVAAESSSEEDTVGCARFVLEGAPTVLGCCNDVLLCQGLESVYFVWEPLGGNDNWVPLPPLKYESIDRFLCGIAAHSDGSFTVIHIAGCVRWQPAHRLSVQTFSNHKHNWVWKEEVMYLPAGRVFNWESTYYPQGIMYKGFMFWLGETHSLFGVADPYHAADGEGSSASCVPLLIDLPPKFVYKNNERLEICRGNLTILQMSEWPTPCGTVSVWILLDDDDHCRWLLHKHVSLRNVFQQPPLDECVLPLYQQRVELLGSNPSDHNIIYFRVWMTVFSLDFSTMALQHVFHYPPDTWLRGHSVTALTYKPKWRPAPVLAFAVASLFKF</sequence>
<dbReference type="PROSITE" id="PS50181">
    <property type="entry name" value="FBOX"/>
    <property type="match status" value="1"/>
</dbReference>
<dbReference type="InterPro" id="IPR036047">
    <property type="entry name" value="F-box-like_dom_sf"/>
</dbReference>
<keyword evidence="3" id="KW-1185">Reference proteome</keyword>
<accession>A0AAV2F564</accession>
<protein>
    <recommendedName>
        <fullName evidence="1">F-box domain-containing protein</fullName>
    </recommendedName>
</protein>
<dbReference type="Gene3D" id="1.20.1280.50">
    <property type="match status" value="1"/>
</dbReference>
<reference evidence="2 3" key="1">
    <citation type="submission" date="2024-04" db="EMBL/GenBank/DDBJ databases">
        <authorList>
            <person name="Fracassetti M."/>
        </authorList>
    </citation>
    <scope>NUCLEOTIDE SEQUENCE [LARGE SCALE GENOMIC DNA]</scope>
</reference>
<feature type="domain" description="F-box" evidence="1">
    <location>
        <begin position="21"/>
        <end position="69"/>
    </location>
</feature>
<proteinExistence type="predicted"/>